<keyword evidence="7" id="KW-0406">Ion transport</keyword>
<evidence type="ECO:0000313" key="11">
    <source>
        <dbReference type="EMBL" id="ODQ48457.1"/>
    </source>
</evidence>
<dbReference type="GeneID" id="30180231"/>
<dbReference type="PANTHER" id="PTHR11743:SF70">
    <property type="entry name" value="GH26960P-RELATED"/>
    <property type="match status" value="1"/>
</dbReference>
<evidence type="ECO:0000256" key="4">
    <source>
        <dbReference type="ARBA" id="ARBA00022452"/>
    </source>
</evidence>
<dbReference type="CDD" id="cd07306">
    <property type="entry name" value="Porin3_VDAC"/>
    <property type="match status" value="1"/>
</dbReference>
<dbReference type="OrthoDB" id="7827681at2759"/>
<dbReference type="EMBL" id="KV454001">
    <property type="protein sequence ID" value="ODQ48457.1"/>
    <property type="molecule type" value="Genomic_DNA"/>
</dbReference>
<dbReference type="Pfam" id="PF01459">
    <property type="entry name" value="Porin_3"/>
    <property type="match status" value="1"/>
</dbReference>
<sequence>MPAVPFSDIAKASNDITSRDFFHTAPFAIDVKTTAPNGVTFTSKAKSAGDKISASLESKYSDKSTGLSVVQGWATNNALSTKLELADAVTPGLKTELVSTVVPGASKAVKFNTYFTQDSISARAFVDLLKGPLFNADLTFGQDGFTTGGALTYDVKSAVLTNYTAAFGYKAPSYAVALVASNNLSVFTTGYYHKVSPVLEVGTKATYDSKSTTAGNPVAVEIASKYVLDPTAFVKAKIADSGIVSLAYQQELTKGVKVGFGGAFDALKLGEAAHKLGVSFSFSA</sequence>
<proteinExistence type="inferred from homology"/>
<dbReference type="GO" id="GO:0046930">
    <property type="term" value="C:pore complex"/>
    <property type="evidence" value="ECO:0007669"/>
    <property type="project" value="UniProtKB-KW"/>
</dbReference>
<dbReference type="GO" id="GO:0005741">
    <property type="term" value="C:mitochondrial outer membrane"/>
    <property type="evidence" value="ECO:0007669"/>
    <property type="project" value="UniProtKB-SubCell"/>
</dbReference>
<dbReference type="PRINTS" id="PR00185">
    <property type="entry name" value="EUKARYTPORIN"/>
</dbReference>
<keyword evidence="9" id="KW-0496">Mitochondrion</keyword>
<keyword evidence="4" id="KW-1134">Transmembrane beta strand</keyword>
<keyword evidence="12" id="KW-1185">Reference proteome</keyword>
<name>A0A1E3NQT5_9ASCO</name>
<dbReference type="FunFam" id="2.40.160.10:FF:000012">
    <property type="entry name" value="Voltage-dependent anion-selective channel"/>
    <property type="match status" value="1"/>
</dbReference>
<dbReference type="InterPro" id="IPR027246">
    <property type="entry name" value="Porin_Euk/Tom40"/>
</dbReference>
<evidence type="ECO:0000256" key="6">
    <source>
        <dbReference type="ARBA" id="ARBA00022787"/>
    </source>
</evidence>
<keyword evidence="5" id="KW-0812">Transmembrane</keyword>
<dbReference type="RefSeq" id="XP_019019570.1">
    <property type="nucleotide sequence ID" value="XM_019163544.1"/>
</dbReference>
<evidence type="ECO:0000256" key="7">
    <source>
        <dbReference type="ARBA" id="ARBA00023065"/>
    </source>
</evidence>
<evidence type="ECO:0000256" key="2">
    <source>
        <dbReference type="ARBA" id="ARBA00007780"/>
    </source>
</evidence>
<keyword evidence="3" id="KW-0813">Transport</keyword>
<dbReference type="STRING" id="763406.A0A1E3NQT5"/>
<accession>A0A1E3NQT5</accession>
<dbReference type="InterPro" id="IPR023614">
    <property type="entry name" value="Porin_dom_sf"/>
</dbReference>
<evidence type="ECO:0000256" key="5">
    <source>
        <dbReference type="ARBA" id="ARBA00022692"/>
    </source>
</evidence>
<keyword evidence="10" id="KW-0472">Membrane</keyword>
<reference evidence="11 12" key="1">
    <citation type="journal article" date="2016" name="Proc. Natl. Acad. Sci. U.S.A.">
        <title>Comparative genomics of biotechnologically important yeasts.</title>
        <authorList>
            <person name="Riley R."/>
            <person name="Haridas S."/>
            <person name="Wolfe K.H."/>
            <person name="Lopes M.R."/>
            <person name="Hittinger C.T."/>
            <person name="Goeker M."/>
            <person name="Salamov A.A."/>
            <person name="Wisecaver J.H."/>
            <person name="Long T.M."/>
            <person name="Calvey C.H."/>
            <person name="Aerts A.L."/>
            <person name="Barry K.W."/>
            <person name="Choi C."/>
            <person name="Clum A."/>
            <person name="Coughlan A.Y."/>
            <person name="Deshpande S."/>
            <person name="Douglass A.P."/>
            <person name="Hanson S.J."/>
            <person name="Klenk H.-P."/>
            <person name="LaButti K.M."/>
            <person name="Lapidus A."/>
            <person name="Lindquist E.A."/>
            <person name="Lipzen A.M."/>
            <person name="Meier-Kolthoff J.P."/>
            <person name="Ohm R.A."/>
            <person name="Otillar R.P."/>
            <person name="Pangilinan J.L."/>
            <person name="Peng Y."/>
            <person name="Rokas A."/>
            <person name="Rosa C.A."/>
            <person name="Scheuner C."/>
            <person name="Sibirny A.A."/>
            <person name="Slot J.C."/>
            <person name="Stielow J.B."/>
            <person name="Sun H."/>
            <person name="Kurtzman C.P."/>
            <person name="Blackwell M."/>
            <person name="Grigoriev I.V."/>
            <person name="Jeffries T.W."/>
        </authorList>
    </citation>
    <scope>NUCLEOTIDE SEQUENCE [LARGE SCALE GENOMIC DNA]</scope>
    <source>
        <strain evidence="11 12">NRRL Y-2026</strain>
    </source>
</reference>
<evidence type="ECO:0000256" key="3">
    <source>
        <dbReference type="ARBA" id="ARBA00022448"/>
    </source>
</evidence>
<evidence type="ECO:0000313" key="12">
    <source>
        <dbReference type="Proteomes" id="UP000094455"/>
    </source>
</evidence>
<protein>
    <recommendedName>
        <fullName evidence="13">Mitochondrial outer membrane protein porin</fullName>
    </recommendedName>
</protein>
<dbReference type="Proteomes" id="UP000094455">
    <property type="component" value="Unassembled WGS sequence"/>
</dbReference>
<dbReference type="PROSITE" id="PS00558">
    <property type="entry name" value="EUKARYOTIC_PORIN"/>
    <property type="match status" value="1"/>
</dbReference>
<evidence type="ECO:0000256" key="10">
    <source>
        <dbReference type="ARBA" id="ARBA00023136"/>
    </source>
</evidence>
<evidence type="ECO:0008006" key="13">
    <source>
        <dbReference type="Google" id="ProtNLM"/>
    </source>
</evidence>
<dbReference type="GO" id="GO:0015288">
    <property type="term" value="F:porin activity"/>
    <property type="evidence" value="ECO:0007669"/>
    <property type="project" value="UniProtKB-KW"/>
</dbReference>
<dbReference type="PANTHER" id="PTHR11743">
    <property type="entry name" value="VOLTAGE-DEPENDENT ANION-SELECTIVE CHANNEL"/>
    <property type="match status" value="1"/>
</dbReference>
<evidence type="ECO:0000256" key="9">
    <source>
        <dbReference type="ARBA" id="ARBA00023128"/>
    </source>
</evidence>
<dbReference type="GO" id="GO:0008308">
    <property type="term" value="F:voltage-gated monoatomic anion channel activity"/>
    <property type="evidence" value="ECO:0007669"/>
    <property type="project" value="InterPro"/>
</dbReference>
<evidence type="ECO:0000256" key="1">
    <source>
        <dbReference type="ARBA" id="ARBA00004294"/>
    </source>
</evidence>
<comment type="subcellular location">
    <subcellularLocation>
        <location evidence="1">Mitochondrion outer membrane</location>
    </subcellularLocation>
</comment>
<organism evidence="11 12">
    <name type="scientific">Pichia membranifaciens NRRL Y-2026</name>
    <dbReference type="NCBI Taxonomy" id="763406"/>
    <lineage>
        <taxon>Eukaryota</taxon>
        <taxon>Fungi</taxon>
        <taxon>Dikarya</taxon>
        <taxon>Ascomycota</taxon>
        <taxon>Saccharomycotina</taxon>
        <taxon>Pichiomycetes</taxon>
        <taxon>Pichiales</taxon>
        <taxon>Pichiaceae</taxon>
        <taxon>Pichia</taxon>
    </lineage>
</organism>
<keyword evidence="8" id="KW-0626">Porin</keyword>
<dbReference type="InterPro" id="IPR001925">
    <property type="entry name" value="Porin_Euk"/>
</dbReference>
<comment type="similarity">
    <text evidence="2">Belongs to the eukaryotic mitochondrial porin family.</text>
</comment>
<dbReference type="AlphaFoldDB" id="A0A1E3NQT5"/>
<keyword evidence="6" id="KW-1000">Mitochondrion outer membrane</keyword>
<dbReference type="Gene3D" id="2.40.160.10">
    <property type="entry name" value="Porin"/>
    <property type="match status" value="1"/>
</dbReference>
<gene>
    <name evidence="11" type="ORF">PICMEDRAFT_70091</name>
</gene>
<evidence type="ECO:0000256" key="8">
    <source>
        <dbReference type="ARBA" id="ARBA00023114"/>
    </source>
</evidence>